<name>A0A9Q4HA39_BACSC</name>
<reference evidence="1" key="1">
    <citation type="submission" date="2022-02" db="EMBL/GenBank/DDBJ databases">
        <title>Crop Bioprotection Bacillus Genome Sequencing.</title>
        <authorList>
            <person name="Dunlap C."/>
        </authorList>
    </citation>
    <scope>NUCLEOTIDE SEQUENCE</scope>
    <source>
        <strain evidence="1">M18B4</strain>
    </source>
</reference>
<sequence>MINLESLKKKYSHKRDHLIFTRDRVVNILKSKFKAEEFDYKILLDLPNDDHFKYENIFIALSITDEKVLANLFNDIERRNHREDIIDNRENPLNFKRIKKNNEQVYNHILLDEQEGRRVDIILESDGTFVTEFQIRAECEYLNKYINALVVGAQISNGSSDIEEELDDDFVFYLQNLNKFGFLE</sequence>
<dbReference type="EMBL" id="JALANJ010000016">
    <property type="protein sequence ID" value="MCY8121275.1"/>
    <property type="molecule type" value="Genomic_DNA"/>
</dbReference>
<gene>
    <name evidence="1" type="ORF">MOC45_11780</name>
</gene>
<evidence type="ECO:0000313" key="2">
    <source>
        <dbReference type="Proteomes" id="UP001070352"/>
    </source>
</evidence>
<dbReference type="Proteomes" id="UP001070352">
    <property type="component" value="Unassembled WGS sequence"/>
</dbReference>
<protein>
    <submittedName>
        <fullName evidence="1">Uncharacterized protein</fullName>
    </submittedName>
</protein>
<proteinExistence type="predicted"/>
<evidence type="ECO:0000313" key="1">
    <source>
        <dbReference type="EMBL" id="MCY8121275.1"/>
    </source>
</evidence>
<organism evidence="1 2">
    <name type="scientific">Bacillus spizizenii</name>
    <name type="common">Bacillus subtilis subsp. spizizenii</name>
    <dbReference type="NCBI Taxonomy" id="96241"/>
    <lineage>
        <taxon>Bacteria</taxon>
        <taxon>Bacillati</taxon>
        <taxon>Bacillota</taxon>
        <taxon>Bacilli</taxon>
        <taxon>Bacillales</taxon>
        <taxon>Bacillaceae</taxon>
        <taxon>Bacillus</taxon>
    </lineage>
</organism>
<dbReference type="AlphaFoldDB" id="A0A9Q4HA39"/>
<accession>A0A9Q4HA39</accession>
<comment type="caution">
    <text evidence="1">The sequence shown here is derived from an EMBL/GenBank/DDBJ whole genome shotgun (WGS) entry which is preliminary data.</text>
</comment>